<gene>
    <name evidence="1" type="ORF">GMARGA_LOCUS11660</name>
</gene>
<comment type="caution">
    <text evidence="1">The sequence shown here is derived from an EMBL/GenBank/DDBJ whole genome shotgun (WGS) entry which is preliminary data.</text>
</comment>
<dbReference type="EMBL" id="CAJVQB010006887">
    <property type="protein sequence ID" value="CAG8693364.1"/>
    <property type="molecule type" value="Genomic_DNA"/>
</dbReference>
<dbReference type="Proteomes" id="UP000789901">
    <property type="component" value="Unassembled WGS sequence"/>
</dbReference>
<protein>
    <submittedName>
        <fullName evidence="1">27697_t:CDS:1</fullName>
    </submittedName>
</protein>
<proteinExistence type="predicted"/>
<sequence length="111" mass="12467">MARDLHHSTCVILANIISTSLQMHLSSTIRIYEVIANRSRNNGFLTAIKIYKPYPRLSFYDCGAGINNTSSNDMEPKVVVKQVVKEILAGDGIYSPSEINGSIDKILLYYW</sequence>
<organism evidence="1 2">
    <name type="scientific">Gigaspora margarita</name>
    <dbReference type="NCBI Taxonomy" id="4874"/>
    <lineage>
        <taxon>Eukaryota</taxon>
        <taxon>Fungi</taxon>
        <taxon>Fungi incertae sedis</taxon>
        <taxon>Mucoromycota</taxon>
        <taxon>Glomeromycotina</taxon>
        <taxon>Glomeromycetes</taxon>
        <taxon>Diversisporales</taxon>
        <taxon>Gigasporaceae</taxon>
        <taxon>Gigaspora</taxon>
    </lineage>
</organism>
<keyword evidence="2" id="KW-1185">Reference proteome</keyword>
<reference evidence="1 2" key="1">
    <citation type="submission" date="2021-06" db="EMBL/GenBank/DDBJ databases">
        <authorList>
            <person name="Kallberg Y."/>
            <person name="Tangrot J."/>
            <person name="Rosling A."/>
        </authorList>
    </citation>
    <scope>NUCLEOTIDE SEQUENCE [LARGE SCALE GENOMIC DNA]</scope>
    <source>
        <strain evidence="1 2">120-4 pot B 10/14</strain>
    </source>
</reference>
<evidence type="ECO:0000313" key="2">
    <source>
        <dbReference type="Proteomes" id="UP000789901"/>
    </source>
</evidence>
<accession>A0ABN7UZ99</accession>
<name>A0ABN7UZ99_GIGMA</name>
<evidence type="ECO:0000313" key="1">
    <source>
        <dbReference type="EMBL" id="CAG8693364.1"/>
    </source>
</evidence>